<comment type="caution">
    <text evidence="1">The sequence shown here is derived from an EMBL/GenBank/DDBJ whole genome shotgun (WGS) entry which is preliminary data.</text>
</comment>
<sequence>MYFLWLFNFKYDRSGIMNRVIFIAWDKWIGFIFNAGLLRHPLQGEEDVKAEFCFITKSEGGLQVSSV</sequence>
<reference evidence="1 2" key="1">
    <citation type="journal article" date="2019" name="Int. J. Syst. Evol. Microbiol.">
        <title>Photorhabdus khanii subsp. guanajuatensis subsp. nov., isolated from Heterorhabditis atacamensis, and Photorhabdus luminescens subsp. mexicana subsp. nov., isolated from Heterorhabditis mexicana entomopathogenic nematodes.</title>
        <authorList>
            <person name="Machado R.A.R."/>
            <person name="Bruno P."/>
            <person name="Arce C.C.M."/>
            <person name="Liechti N."/>
            <person name="Kohler A."/>
            <person name="Bernal J."/>
            <person name="Bruggmann R."/>
            <person name="Turlings T.C.J."/>
        </authorList>
    </citation>
    <scope>NUCLEOTIDE SEQUENCE [LARGE SCALE GENOMIC DNA]</scope>
    <source>
        <strain evidence="1 2">MEX47-22</strain>
    </source>
</reference>
<name>A0A4R4JKE8_PHOLU</name>
<proteinExistence type="predicted"/>
<dbReference type="EMBL" id="PUJX01000006">
    <property type="protein sequence ID" value="TDB53559.1"/>
    <property type="molecule type" value="Genomic_DNA"/>
</dbReference>
<protein>
    <submittedName>
        <fullName evidence="1">Uncharacterized protein</fullName>
    </submittedName>
</protein>
<organism evidence="1 2">
    <name type="scientific">Photorhabdus luminescens subsp. mexicana</name>
    <dbReference type="NCBI Taxonomy" id="2100167"/>
    <lineage>
        <taxon>Bacteria</taxon>
        <taxon>Pseudomonadati</taxon>
        <taxon>Pseudomonadota</taxon>
        <taxon>Gammaproteobacteria</taxon>
        <taxon>Enterobacterales</taxon>
        <taxon>Morganellaceae</taxon>
        <taxon>Photorhabdus</taxon>
    </lineage>
</organism>
<evidence type="ECO:0000313" key="2">
    <source>
        <dbReference type="Proteomes" id="UP000295550"/>
    </source>
</evidence>
<evidence type="ECO:0000313" key="1">
    <source>
        <dbReference type="EMBL" id="TDB53559.1"/>
    </source>
</evidence>
<dbReference type="Proteomes" id="UP000295550">
    <property type="component" value="Unassembled WGS sequence"/>
</dbReference>
<gene>
    <name evidence="1" type="ORF">C5468_07715</name>
</gene>
<accession>A0A4R4JKE8</accession>
<dbReference type="AlphaFoldDB" id="A0A4R4JKE8"/>